<organism evidence="2 3">
    <name type="scientific">Sphaeroforma arctica JP610</name>
    <dbReference type="NCBI Taxonomy" id="667725"/>
    <lineage>
        <taxon>Eukaryota</taxon>
        <taxon>Ichthyosporea</taxon>
        <taxon>Ichthyophonida</taxon>
        <taxon>Sphaeroforma</taxon>
    </lineage>
</organism>
<gene>
    <name evidence="2" type="ORF">SARC_14440</name>
</gene>
<evidence type="ECO:0000256" key="1">
    <source>
        <dbReference type="SAM" id="MobiDB-lite"/>
    </source>
</evidence>
<dbReference type="GeneID" id="25914944"/>
<proteinExistence type="predicted"/>
<accession>A0A0L0F8F0</accession>
<dbReference type="STRING" id="667725.A0A0L0F8F0"/>
<feature type="compositionally biased region" description="Pro residues" evidence="1">
    <location>
        <begin position="84"/>
        <end position="102"/>
    </location>
</feature>
<dbReference type="Proteomes" id="UP000054560">
    <property type="component" value="Unassembled WGS sequence"/>
</dbReference>
<feature type="region of interest" description="Disordered" evidence="1">
    <location>
        <begin position="1"/>
        <end position="144"/>
    </location>
</feature>
<evidence type="ECO:0000313" key="2">
    <source>
        <dbReference type="EMBL" id="KNC72999.1"/>
    </source>
</evidence>
<evidence type="ECO:0000313" key="3">
    <source>
        <dbReference type="Proteomes" id="UP000054560"/>
    </source>
</evidence>
<reference evidence="2 3" key="1">
    <citation type="submission" date="2011-02" db="EMBL/GenBank/DDBJ databases">
        <title>The Genome Sequence of Sphaeroforma arctica JP610.</title>
        <authorList>
            <consortium name="The Broad Institute Genome Sequencing Platform"/>
            <person name="Russ C."/>
            <person name="Cuomo C."/>
            <person name="Young S.K."/>
            <person name="Zeng Q."/>
            <person name="Gargeya S."/>
            <person name="Alvarado L."/>
            <person name="Berlin A."/>
            <person name="Chapman S.B."/>
            <person name="Chen Z."/>
            <person name="Freedman E."/>
            <person name="Gellesch M."/>
            <person name="Goldberg J."/>
            <person name="Griggs A."/>
            <person name="Gujja S."/>
            <person name="Heilman E."/>
            <person name="Heiman D."/>
            <person name="Howarth C."/>
            <person name="Mehta T."/>
            <person name="Neiman D."/>
            <person name="Pearson M."/>
            <person name="Roberts A."/>
            <person name="Saif S."/>
            <person name="Shea T."/>
            <person name="Shenoy N."/>
            <person name="Sisk P."/>
            <person name="Stolte C."/>
            <person name="Sykes S."/>
            <person name="White J."/>
            <person name="Yandava C."/>
            <person name="Burger G."/>
            <person name="Gray M.W."/>
            <person name="Holland P.W.H."/>
            <person name="King N."/>
            <person name="Lang F.B.F."/>
            <person name="Roger A.J."/>
            <person name="Ruiz-Trillo I."/>
            <person name="Haas B."/>
            <person name="Nusbaum C."/>
            <person name="Birren B."/>
        </authorList>
    </citation>
    <scope>NUCLEOTIDE SEQUENCE [LARGE SCALE GENOMIC DNA]</scope>
    <source>
        <strain evidence="2 3">JP610</strain>
    </source>
</reference>
<feature type="compositionally biased region" description="Pro residues" evidence="1">
    <location>
        <begin position="1"/>
        <end position="10"/>
    </location>
</feature>
<sequence length="223" mass="22358">PYGAAPPSPHGAPGGFGQQVPPAVSQSFAYGQPTPGPPGAYGSGPPSPYGAPAGSEVYPSQGMPPPTQSMPPQAFENRAQSPYGAPPGGAPGGYPPTSPTGYPPAQGSGYPPAGSPSMYGPPQGQPGHGVPHSPQPGHPGPYAAAGVTAGAAVAAVAAKKQRPTIKAHTPFDPKADALALRKAMKGLGLYRRIAGVRGVIMSDDIMNVGEISFNLYILGPWRV</sequence>
<dbReference type="RefSeq" id="XP_014146901.1">
    <property type="nucleotide sequence ID" value="XM_014291426.1"/>
</dbReference>
<dbReference type="OrthoDB" id="37886at2759"/>
<dbReference type="AlphaFoldDB" id="A0A0L0F8F0"/>
<keyword evidence="3" id="KW-1185">Reference proteome</keyword>
<name>A0A0L0F8F0_9EUKA</name>
<feature type="non-terminal residue" evidence="2">
    <location>
        <position position="1"/>
    </location>
</feature>
<dbReference type="EMBL" id="KQ246225">
    <property type="protein sequence ID" value="KNC72999.1"/>
    <property type="molecule type" value="Genomic_DNA"/>
</dbReference>
<protein>
    <submittedName>
        <fullName evidence="2">Uncharacterized protein</fullName>
    </submittedName>
</protein>